<organism evidence="17 18">
    <name type="scientific">Sphingomonas cynarae</name>
    <dbReference type="NCBI Taxonomy" id="930197"/>
    <lineage>
        <taxon>Bacteria</taxon>
        <taxon>Pseudomonadati</taxon>
        <taxon>Pseudomonadota</taxon>
        <taxon>Alphaproteobacteria</taxon>
        <taxon>Sphingomonadales</taxon>
        <taxon>Sphingomonadaceae</taxon>
        <taxon>Sphingomonas</taxon>
    </lineage>
</organism>
<dbReference type="PROSITE" id="PS00866">
    <property type="entry name" value="CPSASE_1"/>
    <property type="match status" value="1"/>
</dbReference>
<feature type="binding site" evidence="14">
    <location>
        <position position="878"/>
    </location>
    <ligand>
        <name>Mn(2+)</name>
        <dbReference type="ChEBI" id="CHEBI:29035"/>
        <label>4</label>
    </ligand>
</feature>
<comment type="subunit">
    <text evidence="14">Composed of two chains; the small (or glutamine) chain promotes the hydrolysis of glutamine to ammonia, which is used by the large (or ammonia) chain to synthesize carbamoyl phosphate. Tetramer of heterodimers (alpha,beta)4.</text>
</comment>
<feature type="binding site" evidence="14">
    <location>
        <position position="299"/>
    </location>
    <ligand>
        <name>Mn(2+)</name>
        <dbReference type="ChEBI" id="CHEBI:29035"/>
        <label>2</label>
    </ligand>
</feature>
<dbReference type="PRINTS" id="PR00098">
    <property type="entry name" value="CPSASE"/>
</dbReference>
<reference evidence="18" key="1">
    <citation type="journal article" date="2019" name="Int. J. Syst. Evol. Microbiol.">
        <title>The Global Catalogue of Microorganisms (GCM) 10K type strain sequencing project: providing services to taxonomists for standard genome sequencing and annotation.</title>
        <authorList>
            <consortium name="The Broad Institute Genomics Platform"/>
            <consortium name="The Broad Institute Genome Sequencing Center for Infectious Disease"/>
            <person name="Wu L."/>
            <person name="Ma J."/>
        </authorList>
    </citation>
    <scope>NUCLEOTIDE SEQUENCE [LARGE SCALE GENOMIC DNA]</scope>
    <source>
        <strain evidence="18">JCM 17498</strain>
    </source>
</reference>
<dbReference type="PANTHER" id="PTHR11405:SF53">
    <property type="entry name" value="CARBAMOYL-PHOSPHATE SYNTHASE [AMMONIA], MITOCHONDRIAL"/>
    <property type="match status" value="1"/>
</dbReference>
<dbReference type="SMART" id="SM01096">
    <property type="entry name" value="CPSase_L_D3"/>
    <property type="match status" value="1"/>
</dbReference>
<dbReference type="PROSITE" id="PS51855">
    <property type="entry name" value="MGS"/>
    <property type="match status" value="1"/>
</dbReference>
<dbReference type="Pfam" id="PF02786">
    <property type="entry name" value="CPSase_L_D2"/>
    <property type="match status" value="2"/>
</dbReference>
<keyword evidence="4 14" id="KW-0436">Ligase</keyword>
<dbReference type="SMART" id="SM00851">
    <property type="entry name" value="MGS"/>
    <property type="match status" value="1"/>
</dbReference>
<dbReference type="NCBIfam" id="TIGR01369">
    <property type="entry name" value="CPSaseII_lrg"/>
    <property type="match status" value="1"/>
</dbReference>
<feature type="binding site" evidence="14">
    <location>
        <position position="821"/>
    </location>
    <ligand>
        <name>ATP</name>
        <dbReference type="ChEBI" id="CHEBI:30616"/>
        <label>2</label>
    </ligand>
</feature>
<comment type="pathway">
    <text evidence="1 14">Amino-acid biosynthesis; L-arginine biosynthesis; carbamoyl phosphate from bicarbonate: step 1/1.</text>
</comment>
<feature type="domain" description="MGS-like" evidence="16">
    <location>
        <begin position="971"/>
        <end position="1109"/>
    </location>
</feature>
<comment type="catalytic activity">
    <reaction evidence="14">
        <text>hydrogencarbonate + L-glutamine + 2 ATP + H2O = carbamoyl phosphate + L-glutamate + 2 ADP + phosphate + 2 H(+)</text>
        <dbReference type="Rhea" id="RHEA:18633"/>
        <dbReference type="ChEBI" id="CHEBI:15377"/>
        <dbReference type="ChEBI" id="CHEBI:15378"/>
        <dbReference type="ChEBI" id="CHEBI:17544"/>
        <dbReference type="ChEBI" id="CHEBI:29985"/>
        <dbReference type="ChEBI" id="CHEBI:30616"/>
        <dbReference type="ChEBI" id="CHEBI:43474"/>
        <dbReference type="ChEBI" id="CHEBI:58228"/>
        <dbReference type="ChEBI" id="CHEBI:58359"/>
        <dbReference type="ChEBI" id="CHEBI:456216"/>
        <dbReference type="EC" id="6.3.5.5"/>
    </reaction>
</comment>
<comment type="pathway">
    <text evidence="14">Pyrimidine metabolism; UMP biosynthesis via de novo pathway; (S)-dihydroorotate from bicarbonate: step 1/3.</text>
</comment>
<feature type="binding site" evidence="14">
    <location>
        <position position="796"/>
    </location>
    <ligand>
        <name>ATP</name>
        <dbReference type="ChEBI" id="CHEBI:30616"/>
        <label>2</label>
    </ligand>
</feature>
<feature type="binding site" evidence="14">
    <location>
        <position position="176"/>
    </location>
    <ligand>
        <name>ATP</name>
        <dbReference type="ChEBI" id="CHEBI:30616"/>
        <label>1</label>
    </ligand>
</feature>
<feature type="binding site" evidence="14">
    <location>
        <position position="285"/>
    </location>
    <ligand>
        <name>ATP</name>
        <dbReference type="ChEBI" id="CHEBI:30616"/>
        <label>1</label>
    </ligand>
</feature>
<feature type="binding site" evidence="14">
    <location>
        <position position="285"/>
    </location>
    <ligand>
        <name>Mg(2+)</name>
        <dbReference type="ChEBI" id="CHEBI:18420"/>
        <label>1</label>
    </ligand>
</feature>
<dbReference type="InterPro" id="IPR058047">
    <property type="entry name" value="CPSase_preATP-grasp"/>
</dbReference>
<dbReference type="InterPro" id="IPR016185">
    <property type="entry name" value="PreATP-grasp_dom_sf"/>
</dbReference>
<feature type="binding site" evidence="14">
    <location>
        <position position="299"/>
    </location>
    <ligand>
        <name>ATP</name>
        <dbReference type="ChEBI" id="CHEBI:30616"/>
        <label>1</label>
    </ligand>
</feature>
<feature type="binding site" evidence="14">
    <location>
        <position position="241"/>
    </location>
    <ligand>
        <name>ATP</name>
        <dbReference type="ChEBI" id="CHEBI:30616"/>
        <label>1</label>
    </ligand>
</feature>
<evidence type="ECO:0000256" key="9">
    <source>
        <dbReference type="ARBA" id="ARBA00022840"/>
    </source>
</evidence>
<evidence type="ECO:0000256" key="5">
    <source>
        <dbReference type="ARBA" id="ARBA00022605"/>
    </source>
</evidence>
<name>A0ABP7E1U9_9SPHN</name>
<evidence type="ECO:0000256" key="4">
    <source>
        <dbReference type="ARBA" id="ARBA00022598"/>
    </source>
</evidence>
<feature type="binding site" evidence="14">
    <location>
        <position position="823"/>
    </location>
    <ligand>
        <name>ATP</name>
        <dbReference type="ChEBI" id="CHEBI:30616"/>
        <label>2</label>
    </ligand>
</feature>
<keyword evidence="10" id="KW-0460">Magnesium</keyword>
<evidence type="ECO:0000256" key="2">
    <source>
        <dbReference type="ARBA" id="ARBA00009799"/>
    </source>
</evidence>
<keyword evidence="9 14" id="KW-0067">ATP-binding</keyword>
<protein>
    <recommendedName>
        <fullName evidence="14">Carbamoyl phosphate synthase large chain</fullName>
        <ecNumber evidence="14">6.3.4.16</ecNumber>
        <ecNumber evidence="14">6.3.5.5</ecNumber>
    </recommendedName>
    <alternativeName>
        <fullName evidence="14">Carbamoyl phosphate synthetase ammonia chain</fullName>
    </alternativeName>
</protein>
<dbReference type="PROSITE" id="PS00867">
    <property type="entry name" value="CPSASE_2"/>
    <property type="match status" value="2"/>
</dbReference>
<dbReference type="Gene3D" id="1.10.1030.10">
    <property type="entry name" value="Carbamoyl-phosphate synthetase, large subunit oligomerisation domain"/>
    <property type="match status" value="1"/>
</dbReference>
<feature type="binding site" evidence="14">
    <location>
        <position position="208"/>
    </location>
    <ligand>
        <name>ATP</name>
        <dbReference type="ChEBI" id="CHEBI:30616"/>
        <label>1</label>
    </ligand>
</feature>
<evidence type="ECO:0000256" key="1">
    <source>
        <dbReference type="ARBA" id="ARBA00005077"/>
    </source>
</evidence>
<keyword evidence="18" id="KW-1185">Reference proteome</keyword>
<sequence length="1109" mass="118938">MPKRTDISSILVIGAGPIIIGQACEFDYSGTQAIKALKEEGYRIVLVNSNPATIMTDPELADATYVEPITPAVVAKIIEKERPDAVLPTMGGQTALNTALALFRDGTLDRFGVQMIGADADAIDMAEDRLKFRDAMDRIGLESARSAIAHTEKEALEGLDKVGLPAIIRPSFTMGGSGGGIAYNRAEFLAIVRNGLDLSPTTEVLIEESLLGWKEYEMEVVRDRKDNAIIICSIENVDPMGVHTGDSITVAPALTLTDKEYQIMRNASIAVLREIGVETGGSNVQFAVNPKDGRLVVIEMNPRVSRSSALASKATGFPIAKVAAKLAVGYTLDEIENDITGATPASFEPTIDYVVTKIPRFAFEKFKGAEPTLGTAMKSVGEVMAIGRNIHESMQKALRGLETGLSGFNHVDHLIGAPRAEIEAALASPTPDRLLVAAQALREGFTVAEVHAIAKYDPWFLERIAEIVAAEAEVMEHGLPIEAAGMRRLKAMGFSDKRLAWLALQSANLRGMTRGIARGSGLIHEVVKAMTGGVTEGEVRAHRLKLGVRPVFKRIDTCAAEFDAKTPYMYSTYEAPSFGEPEDESQPSDRRKVVILGGGPNRIGQGIEFDYCCCHACFALADAGYETIMVNCNPETVSTDYDTSDRLYFEPLTAEDVLAILDVERSRGELVGVIVQFGGQTPLNLARALEAAGIPILGTSPAAIDLAEDREQFAALVDRLRLLQPSNGIARSREEALIVAERVGYPVLMRPSFVLGGRAMEIVDGPSQLEDYIQTAVQVSGDAPVLIDQYLRDAIEVDVDAICDGTDVVVAGVLQHIEEAGVHSGDSACSIPPYSLSGEIIAEIERQTEALARGLSVVGLMNIQFAVKDGKVYLIEVNPRASRTVPFVAKAIGVPIAKIAARVMAGEKLADLPPIDRHIDYYAVKEAVFPFNRFPGVDPVLSPEMRSTGEVMGIAADFTTAFAKSQLGAGTVLPTGGAVFVSLKDGDKPQIVPAIRLLVDQGFTIVATSGTAEYLERAGLPVERINKVAQGRPHIVDRIADGGIALIFNTTEGWQSLKDSKPIRQAALAGRIPYFTTAPASVQAAHAIAASGGTLEVRPLQAYYSQSHN</sequence>
<dbReference type="InterPro" id="IPR033937">
    <property type="entry name" value="MGS_CPS_CarB"/>
</dbReference>
<comment type="catalytic activity">
    <reaction evidence="13 14">
        <text>hydrogencarbonate + NH4(+) + 2 ATP = carbamoyl phosphate + 2 ADP + phosphate + 2 H(+)</text>
        <dbReference type="Rhea" id="RHEA:18029"/>
        <dbReference type="ChEBI" id="CHEBI:15378"/>
        <dbReference type="ChEBI" id="CHEBI:17544"/>
        <dbReference type="ChEBI" id="CHEBI:28938"/>
        <dbReference type="ChEBI" id="CHEBI:30616"/>
        <dbReference type="ChEBI" id="CHEBI:43474"/>
        <dbReference type="ChEBI" id="CHEBI:58228"/>
        <dbReference type="ChEBI" id="CHEBI:456216"/>
        <dbReference type="EC" id="6.3.4.16"/>
    </reaction>
</comment>
<evidence type="ECO:0000256" key="13">
    <source>
        <dbReference type="ARBA" id="ARBA00047359"/>
    </source>
</evidence>
<dbReference type="PROSITE" id="PS50975">
    <property type="entry name" value="ATP_GRASP"/>
    <property type="match status" value="2"/>
</dbReference>
<feature type="binding site" evidence="14">
    <location>
        <position position="878"/>
    </location>
    <ligand>
        <name>Mg(2+)</name>
        <dbReference type="ChEBI" id="CHEBI:18420"/>
        <label>4</label>
    </ligand>
</feature>
<dbReference type="EMBL" id="BAABBF010000005">
    <property type="protein sequence ID" value="GAA3713143.1"/>
    <property type="molecule type" value="Genomic_DNA"/>
</dbReference>
<dbReference type="EC" id="6.3.4.16" evidence="14"/>
<feature type="binding site" evidence="14">
    <location>
        <position position="299"/>
    </location>
    <ligand>
        <name>Mg(2+)</name>
        <dbReference type="ChEBI" id="CHEBI:18420"/>
        <label>1</label>
    </ligand>
</feature>
<dbReference type="InterPro" id="IPR005479">
    <property type="entry name" value="CPAse_ATP-bd"/>
</dbReference>
<keyword evidence="11 14" id="KW-0665">Pyrimidine biosynthesis</keyword>
<dbReference type="Gene3D" id="3.40.50.20">
    <property type="match status" value="2"/>
</dbReference>
<feature type="binding site" evidence="14">
    <location>
        <position position="129"/>
    </location>
    <ligand>
        <name>ATP</name>
        <dbReference type="ChEBI" id="CHEBI:30616"/>
        <label>1</label>
    </ligand>
</feature>
<evidence type="ECO:0000256" key="12">
    <source>
        <dbReference type="ARBA" id="ARBA00023211"/>
    </source>
</evidence>
<dbReference type="EC" id="6.3.5.5" evidence="14"/>
<feature type="domain" description="ATP-grasp" evidence="15">
    <location>
        <begin position="133"/>
        <end position="328"/>
    </location>
</feature>
<feature type="binding site" evidence="14">
    <location>
        <position position="789"/>
    </location>
    <ligand>
        <name>ATP</name>
        <dbReference type="ChEBI" id="CHEBI:30616"/>
        <label>2</label>
    </ligand>
</feature>
<comment type="cofactor">
    <cofactor evidence="14">
        <name>Mg(2+)</name>
        <dbReference type="ChEBI" id="CHEBI:18420"/>
    </cofactor>
    <cofactor evidence="14">
        <name>Mn(2+)</name>
        <dbReference type="ChEBI" id="CHEBI:29035"/>
    </cofactor>
    <text evidence="14">Binds 4 Mg(2+) or Mn(2+) ions per subunit.</text>
</comment>
<dbReference type="SUPFAM" id="SSF52440">
    <property type="entry name" value="PreATP-grasp domain"/>
    <property type="match status" value="2"/>
</dbReference>
<dbReference type="RefSeq" id="WP_344693487.1">
    <property type="nucleotide sequence ID" value="NZ_BAABBF010000005.1"/>
</dbReference>
<feature type="binding site" evidence="14">
    <location>
        <position position="299"/>
    </location>
    <ligand>
        <name>Mn(2+)</name>
        <dbReference type="ChEBI" id="CHEBI:29035"/>
        <label>1</label>
    </ligand>
</feature>
<dbReference type="Gene3D" id="3.30.470.20">
    <property type="entry name" value="ATP-grasp fold, B domain"/>
    <property type="match status" value="2"/>
</dbReference>
<keyword evidence="12" id="KW-0464">Manganese</keyword>
<evidence type="ECO:0000259" key="16">
    <source>
        <dbReference type="PROSITE" id="PS51855"/>
    </source>
</evidence>
<feature type="binding site" evidence="14">
    <location>
        <position position="864"/>
    </location>
    <ligand>
        <name>Mg(2+)</name>
        <dbReference type="ChEBI" id="CHEBI:18420"/>
        <label>3</label>
    </ligand>
</feature>
<feature type="binding site" evidence="14">
    <location>
        <position position="210"/>
    </location>
    <ligand>
        <name>ATP</name>
        <dbReference type="ChEBI" id="CHEBI:30616"/>
        <label>1</label>
    </ligand>
</feature>
<dbReference type="SUPFAM" id="SSF52335">
    <property type="entry name" value="Methylglyoxal synthase-like"/>
    <property type="match status" value="1"/>
</dbReference>
<feature type="binding site" evidence="14">
    <location>
        <position position="822"/>
    </location>
    <ligand>
        <name>ATP</name>
        <dbReference type="ChEBI" id="CHEBI:30616"/>
        <label>2</label>
    </ligand>
</feature>
<evidence type="ECO:0000313" key="17">
    <source>
        <dbReference type="EMBL" id="GAA3713143.1"/>
    </source>
</evidence>
<evidence type="ECO:0000313" key="18">
    <source>
        <dbReference type="Proteomes" id="UP001500523"/>
    </source>
</evidence>
<evidence type="ECO:0000259" key="15">
    <source>
        <dbReference type="PROSITE" id="PS50975"/>
    </source>
</evidence>
<dbReference type="PANTHER" id="PTHR11405">
    <property type="entry name" value="CARBAMOYLTRANSFERASE FAMILY MEMBER"/>
    <property type="match status" value="1"/>
</dbReference>
<feature type="binding site" evidence="14">
    <location>
        <position position="876"/>
    </location>
    <ligand>
        <name>Mn(2+)</name>
        <dbReference type="ChEBI" id="CHEBI:29035"/>
        <label>3</label>
    </ligand>
</feature>
<evidence type="ECO:0000256" key="14">
    <source>
        <dbReference type="HAMAP-Rule" id="MF_01210"/>
    </source>
</evidence>
<feature type="binding site" evidence="14">
    <location>
        <position position="175"/>
    </location>
    <ligand>
        <name>ATP</name>
        <dbReference type="ChEBI" id="CHEBI:30616"/>
        <label>1</label>
    </ligand>
</feature>
<feature type="binding site" evidence="14">
    <location>
        <position position="301"/>
    </location>
    <ligand>
        <name>Mn(2+)</name>
        <dbReference type="ChEBI" id="CHEBI:29035"/>
        <label>2</label>
    </ligand>
</feature>
<feature type="domain" description="ATP-grasp" evidence="15">
    <location>
        <begin position="714"/>
        <end position="905"/>
    </location>
</feature>
<feature type="binding site" evidence="14">
    <location>
        <position position="876"/>
    </location>
    <ligand>
        <name>ATP</name>
        <dbReference type="ChEBI" id="CHEBI:30616"/>
        <label>2</label>
    </ligand>
</feature>
<dbReference type="InterPro" id="IPR011761">
    <property type="entry name" value="ATP-grasp"/>
</dbReference>
<evidence type="ECO:0000256" key="8">
    <source>
        <dbReference type="ARBA" id="ARBA00022741"/>
    </source>
</evidence>
<comment type="caution">
    <text evidence="17">The sequence shown here is derived from an EMBL/GenBank/DDBJ whole genome shotgun (WGS) entry which is preliminary data.</text>
</comment>
<feature type="region of interest" description="Allosteric domain" evidence="14">
    <location>
        <begin position="971"/>
        <end position="1109"/>
    </location>
</feature>
<dbReference type="InterPro" id="IPR006275">
    <property type="entry name" value="CPSase_lsu"/>
</dbReference>
<gene>
    <name evidence="14 17" type="primary">carB</name>
    <name evidence="17" type="ORF">GCM10022268_22420</name>
</gene>
<feature type="binding site" evidence="14">
    <location>
        <position position="301"/>
    </location>
    <ligand>
        <name>Mg(2+)</name>
        <dbReference type="ChEBI" id="CHEBI:18420"/>
        <label>2</label>
    </ligand>
</feature>
<comment type="domain">
    <text evidence="14">The large subunit is composed of 2 ATP-grasp domains that are involved in binding the 2 ATP molecules needed for carbamoyl phosphate synthesis. The N-terminal ATP-grasp domain (referred to as the carboxyphosphate synthetic component) catalyzes the ATP-dependent phosphorylation of hydrogencarbonate to carboxyphosphate and the subsequent nucleophilic attack by ammonia to form a carbamate intermediate. The C-terminal ATP-grasp domain (referred to as the carbamoyl phosphate synthetic component) then catalyzes the phosphorylation of carbamate with the second ATP to form the end product carbamoyl phosphate. The reactive and unstable enzyme intermediates are sequentially channeled from one active site to the next through the interior of the protein over a distance of at least 96 A.</text>
</comment>
<feature type="region of interest" description="Carboxyphosphate synthetic domain" evidence="14">
    <location>
        <begin position="1"/>
        <end position="402"/>
    </location>
</feature>
<evidence type="ECO:0000256" key="7">
    <source>
        <dbReference type="ARBA" id="ARBA00022737"/>
    </source>
</evidence>
<dbReference type="Proteomes" id="UP001500523">
    <property type="component" value="Unassembled WGS sequence"/>
</dbReference>
<evidence type="ECO:0000256" key="10">
    <source>
        <dbReference type="ARBA" id="ARBA00022842"/>
    </source>
</evidence>
<dbReference type="InterPro" id="IPR011607">
    <property type="entry name" value="MGS-like_dom"/>
</dbReference>
<evidence type="ECO:0000256" key="11">
    <source>
        <dbReference type="ARBA" id="ARBA00022975"/>
    </source>
</evidence>
<feature type="binding site" evidence="14">
    <location>
        <position position="215"/>
    </location>
    <ligand>
        <name>ATP</name>
        <dbReference type="ChEBI" id="CHEBI:30616"/>
        <label>1</label>
    </ligand>
</feature>
<feature type="binding site" evidence="14">
    <location>
        <position position="243"/>
    </location>
    <ligand>
        <name>ATP</name>
        <dbReference type="ChEBI" id="CHEBI:30616"/>
        <label>1</label>
    </ligand>
</feature>
<keyword evidence="6" id="KW-0479">Metal-binding</keyword>
<feature type="binding site" evidence="14">
    <location>
        <position position="285"/>
    </location>
    <ligand>
        <name>Mn(2+)</name>
        <dbReference type="ChEBI" id="CHEBI:29035"/>
        <label>1</label>
    </ligand>
</feature>
<dbReference type="Pfam" id="PF02787">
    <property type="entry name" value="CPSase_L_D3"/>
    <property type="match status" value="1"/>
</dbReference>
<dbReference type="InterPro" id="IPR036914">
    <property type="entry name" value="MGS-like_dom_sf"/>
</dbReference>
<feature type="binding site" evidence="14">
    <location>
        <position position="750"/>
    </location>
    <ligand>
        <name>ATP</name>
        <dbReference type="ChEBI" id="CHEBI:30616"/>
        <label>2</label>
    </ligand>
</feature>
<feature type="binding site" evidence="14">
    <location>
        <position position="876"/>
    </location>
    <ligand>
        <name>Mn(2+)</name>
        <dbReference type="ChEBI" id="CHEBI:29035"/>
        <label>4</label>
    </ligand>
</feature>
<feature type="binding site" evidence="14">
    <location>
        <position position="169"/>
    </location>
    <ligand>
        <name>ATP</name>
        <dbReference type="ChEBI" id="CHEBI:30616"/>
        <label>1</label>
    </ligand>
</feature>
<dbReference type="PROSITE" id="PS51257">
    <property type="entry name" value="PROKAR_LIPOPROTEIN"/>
    <property type="match status" value="1"/>
</dbReference>
<dbReference type="InterPro" id="IPR036897">
    <property type="entry name" value="CarbamoylP_synth_lsu_oligo_sf"/>
</dbReference>
<dbReference type="CDD" id="cd01424">
    <property type="entry name" value="MGS_CPS_II"/>
    <property type="match status" value="1"/>
</dbReference>
<evidence type="ECO:0000256" key="6">
    <source>
        <dbReference type="ARBA" id="ARBA00022723"/>
    </source>
</evidence>
<feature type="binding site" evidence="14">
    <location>
        <position position="864"/>
    </location>
    <ligand>
        <name>Mn(2+)</name>
        <dbReference type="ChEBI" id="CHEBI:29035"/>
        <label>3</label>
    </ligand>
</feature>
<accession>A0ABP7E1U9</accession>
<dbReference type="SUPFAM" id="SSF56059">
    <property type="entry name" value="Glutathione synthetase ATP-binding domain-like"/>
    <property type="match status" value="2"/>
</dbReference>
<comment type="function">
    <text evidence="14">Large subunit of the glutamine-dependent carbamoyl phosphate synthetase (CPSase). CPSase catalyzes the formation of carbamoyl phosphate from the ammonia moiety of glutamine, carbonate, and phosphate donated by ATP, constituting the first step of 2 biosynthetic pathways, one leading to arginine and/or urea and the other to pyrimidine nucleotides. The large subunit (synthetase) binds the substrates ammonia (free or transferred from glutamine from the small subunit), hydrogencarbonate and ATP and carries out an ATP-coupled ligase reaction, activating hydrogencarbonate by forming carboxy phosphate which reacts with ammonia to form carbamoyl phosphate.</text>
</comment>
<feature type="binding site" evidence="14">
    <location>
        <position position="876"/>
    </location>
    <ligand>
        <name>Mg(2+)</name>
        <dbReference type="ChEBI" id="CHEBI:18420"/>
        <label>3</label>
    </ligand>
</feature>
<dbReference type="NCBIfam" id="NF003671">
    <property type="entry name" value="PRK05294.1"/>
    <property type="match status" value="1"/>
</dbReference>
<comment type="similarity">
    <text evidence="2 14">Belongs to the CarB family.</text>
</comment>
<dbReference type="InterPro" id="IPR005483">
    <property type="entry name" value="CPSase_dom"/>
</dbReference>
<dbReference type="HAMAP" id="MF_01210_A">
    <property type="entry name" value="CPSase_L_chain_A"/>
    <property type="match status" value="1"/>
</dbReference>
<evidence type="ECO:0000256" key="3">
    <source>
        <dbReference type="ARBA" id="ARBA00022571"/>
    </source>
</evidence>
<keyword evidence="5 14" id="KW-0028">Amino-acid biosynthesis</keyword>
<feature type="binding site" evidence="14">
    <location>
        <position position="242"/>
    </location>
    <ligand>
        <name>ATP</name>
        <dbReference type="ChEBI" id="CHEBI:30616"/>
        <label>1</label>
    </ligand>
</feature>
<feature type="binding site" evidence="14">
    <location>
        <position position="791"/>
    </location>
    <ligand>
        <name>ATP</name>
        <dbReference type="ChEBI" id="CHEBI:30616"/>
        <label>2</label>
    </ligand>
</feature>
<keyword evidence="3 14" id="KW-0055">Arginine biosynthesis</keyword>
<keyword evidence="7 14" id="KW-0677">Repeat</keyword>
<feature type="binding site" evidence="14">
    <location>
        <position position="876"/>
    </location>
    <ligand>
        <name>Mg(2+)</name>
        <dbReference type="ChEBI" id="CHEBI:18420"/>
        <label>4</label>
    </ligand>
</feature>
<dbReference type="InterPro" id="IPR005480">
    <property type="entry name" value="CPSase_lsu_oligo"/>
</dbReference>
<comment type="caution">
    <text evidence="14">Lacks conserved residue(s) required for the propagation of feature annotation.</text>
</comment>
<proteinExistence type="inferred from homology"/>
<dbReference type="Pfam" id="PF02142">
    <property type="entry name" value="MGS"/>
    <property type="match status" value="1"/>
</dbReference>
<feature type="binding site" evidence="14">
    <location>
        <position position="824"/>
    </location>
    <ligand>
        <name>ATP</name>
        <dbReference type="ChEBI" id="CHEBI:30616"/>
        <label>2</label>
    </ligand>
</feature>
<keyword evidence="8 14" id="KW-0547">Nucleotide-binding</keyword>
<dbReference type="SUPFAM" id="SSF48108">
    <property type="entry name" value="Carbamoyl phosphate synthetase, large subunit connection domain"/>
    <property type="match status" value="1"/>
</dbReference>
<feature type="binding site" evidence="14">
    <location>
        <position position="864"/>
    </location>
    <ligand>
        <name>ATP</name>
        <dbReference type="ChEBI" id="CHEBI:30616"/>
        <label>2</label>
    </ligand>
</feature>
<dbReference type="Gene3D" id="3.40.50.1380">
    <property type="entry name" value="Methylglyoxal synthase-like domain"/>
    <property type="match status" value="1"/>
</dbReference>
<feature type="binding site" evidence="14">
    <location>
        <position position="299"/>
    </location>
    <ligand>
        <name>Mg(2+)</name>
        <dbReference type="ChEBI" id="CHEBI:18420"/>
        <label>2</label>
    </ligand>
</feature>
<dbReference type="Pfam" id="PF25596">
    <property type="entry name" value="CPSase_L_D1"/>
    <property type="match status" value="2"/>
</dbReference>
<dbReference type="HAMAP" id="MF_01210_B">
    <property type="entry name" value="CPSase_L_chain_B"/>
    <property type="match status" value="1"/>
</dbReference>